<accession>A0A6C0DYC1</accession>
<dbReference type="AlphaFoldDB" id="A0A6C0DYC1"/>
<name>A0A6C0DYC1_9ZZZZ</name>
<protein>
    <submittedName>
        <fullName evidence="1">Uncharacterized protein</fullName>
    </submittedName>
</protein>
<organism evidence="1">
    <name type="scientific">viral metagenome</name>
    <dbReference type="NCBI Taxonomy" id="1070528"/>
    <lineage>
        <taxon>unclassified sequences</taxon>
        <taxon>metagenomes</taxon>
        <taxon>organismal metagenomes</taxon>
    </lineage>
</organism>
<dbReference type="EMBL" id="MN739692">
    <property type="protein sequence ID" value="QHT21462.1"/>
    <property type="molecule type" value="Genomic_DNA"/>
</dbReference>
<evidence type="ECO:0000313" key="1">
    <source>
        <dbReference type="EMBL" id="QHT21462.1"/>
    </source>
</evidence>
<proteinExistence type="predicted"/>
<sequence length="142" mass="17140">MKDFIQRLPLDIVVKIIPYTYEIQDKDVLNDIVNYSETKHTLFNLYHRYWIIEMQEEAPQDKNWLSNDLIARANNYKATMYGLDDTFYNIFKRNIFLKTKAQIDKYFNTLGKKKVDAEINVYLGLFTPNERNETIHHFLRNH</sequence>
<reference evidence="1" key="1">
    <citation type="journal article" date="2020" name="Nature">
        <title>Giant virus diversity and host interactions through global metagenomics.</title>
        <authorList>
            <person name="Schulz F."/>
            <person name="Roux S."/>
            <person name="Paez-Espino D."/>
            <person name="Jungbluth S."/>
            <person name="Walsh D.A."/>
            <person name="Denef V.J."/>
            <person name="McMahon K.D."/>
            <person name="Konstantinidis K.T."/>
            <person name="Eloe-Fadrosh E.A."/>
            <person name="Kyrpides N.C."/>
            <person name="Woyke T."/>
        </authorList>
    </citation>
    <scope>NUCLEOTIDE SEQUENCE</scope>
    <source>
        <strain evidence="1">GVMAG-M-3300023174-92</strain>
    </source>
</reference>